<keyword evidence="6 9" id="KW-0547">Nucleotide-binding</keyword>
<dbReference type="FunFam" id="3.40.50.10050:FF:000001">
    <property type="entry name" value="Translation initiation factor IF-2"/>
    <property type="match status" value="1"/>
</dbReference>
<protein>
    <recommendedName>
        <fullName evidence="3 9">Translation initiation factor IF-2</fullName>
    </recommendedName>
</protein>
<dbReference type="Pfam" id="PF00009">
    <property type="entry name" value="GTP_EFTU"/>
    <property type="match status" value="1"/>
</dbReference>
<feature type="binding site" evidence="9">
    <location>
        <begin position="465"/>
        <end position="469"/>
    </location>
    <ligand>
        <name>GTP</name>
        <dbReference type="ChEBI" id="CHEBI:37565"/>
    </ligand>
</feature>
<evidence type="ECO:0000256" key="7">
    <source>
        <dbReference type="ARBA" id="ARBA00022917"/>
    </source>
</evidence>
<dbReference type="Gene3D" id="3.40.50.10050">
    <property type="entry name" value="Translation initiation factor IF- 2, domain 3"/>
    <property type="match status" value="1"/>
</dbReference>
<comment type="caution">
    <text evidence="9">Lacks conserved residue(s) required for the propagation of feature annotation.</text>
</comment>
<dbReference type="Pfam" id="PF03144">
    <property type="entry name" value="GTP_EFTU_D2"/>
    <property type="match status" value="1"/>
</dbReference>
<evidence type="ECO:0000313" key="15">
    <source>
        <dbReference type="Proteomes" id="UP000315751"/>
    </source>
</evidence>
<dbReference type="InterPro" id="IPR044145">
    <property type="entry name" value="IF2_II"/>
</dbReference>
<dbReference type="FunFam" id="3.40.50.300:FF:000019">
    <property type="entry name" value="Translation initiation factor IF-2"/>
    <property type="match status" value="1"/>
</dbReference>
<feature type="compositionally biased region" description="Basic and acidic residues" evidence="12">
    <location>
        <begin position="161"/>
        <end position="210"/>
    </location>
</feature>
<feature type="compositionally biased region" description="Low complexity" evidence="12">
    <location>
        <begin position="258"/>
        <end position="273"/>
    </location>
</feature>
<name>A0A560GS71_9PROT</name>
<keyword evidence="15" id="KW-1185">Reference proteome</keyword>
<dbReference type="OrthoDB" id="9811804at2"/>
<dbReference type="PANTHER" id="PTHR43381">
    <property type="entry name" value="TRANSLATION INITIATION FACTOR IF-2-RELATED"/>
    <property type="match status" value="1"/>
</dbReference>
<dbReference type="GO" id="GO:0005525">
    <property type="term" value="F:GTP binding"/>
    <property type="evidence" value="ECO:0007669"/>
    <property type="project" value="UniProtKB-KW"/>
</dbReference>
<comment type="subcellular location">
    <subcellularLocation>
        <location evidence="1 9 11">Cytoplasm</location>
    </subcellularLocation>
</comment>
<dbReference type="InterPro" id="IPR015760">
    <property type="entry name" value="TIF_IF2"/>
</dbReference>
<dbReference type="InterPro" id="IPR023115">
    <property type="entry name" value="TIF_IF2_dom3"/>
</dbReference>
<feature type="region of interest" description="Disordered" evidence="12">
    <location>
        <begin position="50"/>
        <end position="104"/>
    </location>
</feature>
<dbReference type="SUPFAM" id="SSF52156">
    <property type="entry name" value="Initiation factor IF2/eIF5b, domain 3"/>
    <property type="match status" value="1"/>
</dbReference>
<dbReference type="PROSITE" id="PS51722">
    <property type="entry name" value="G_TR_2"/>
    <property type="match status" value="1"/>
</dbReference>
<evidence type="ECO:0000256" key="9">
    <source>
        <dbReference type="HAMAP-Rule" id="MF_00100"/>
    </source>
</evidence>
<dbReference type="GO" id="GO:0005829">
    <property type="term" value="C:cytosol"/>
    <property type="evidence" value="ECO:0007669"/>
    <property type="project" value="TreeGrafter"/>
</dbReference>
<dbReference type="Gene3D" id="2.40.30.10">
    <property type="entry name" value="Translation factors"/>
    <property type="match status" value="2"/>
</dbReference>
<feature type="domain" description="Tr-type G" evidence="13">
    <location>
        <begin position="409"/>
        <end position="577"/>
    </location>
</feature>
<evidence type="ECO:0000256" key="3">
    <source>
        <dbReference type="ARBA" id="ARBA00020675"/>
    </source>
</evidence>
<keyword evidence="4 9" id="KW-0963">Cytoplasm</keyword>
<dbReference type="HAMAP" id="MF_00100_B">
    <property type="entry name" value="IF_2_B"/>
    <property type="match status" value="1"/>
</dbReference>
<comment type="similarity">
    <text evidence="2 9 10">Belongs to the TRAFAC class translation factor GTPase superfamily. Classic translation factor GTPase family. IF-2 subfamily.</text>
</comment>
<dbReference type="NCBIfam" id="TIGR00487">
    <property type="entry name" value="IF-2"/>
    <property type="match status" value="1"/>
</dbReference>
<dbReference type="AlphaFoldDB" id="A0A560GS71"/>
<keyword evidence="7 9" id="KW-0648">Protein biosynthesis</keyword>
<dbReference type="RefSeq" id="WP_145735290.1">
    <property type="nucleotide sequence ID" value="NZ_VITR01000016.1"/>
</dbReference>
<dbReference type="SUPFAM" id="SSF50447">
    <property type="entry name" value="Translation proteins"/>
    <property type="match status" value="2"/>
</dbReference>
<organism evidence="14 15">
    <name type="scientific">Nitrospirillum amazonense</name>
    <dbReference type="NCBI Taxonomy" id="28077"/>
    <lineage>
        <taxon>Bacteria</taxon>
        <taxon>Pseudomonadati</taxon>
        <taxon>Pseudomonadota</taxon>
        <taxon>Alphaproteobacteria</taxon>
        <taxon>Rhodospirillales</taxon>
        <taxon>Azospirillaceae</taxon>
        <taxon>Nitrospirillum</taxon>
    </lineage>
</organism>
<dbReference type="PROSITE" id="PS01176">
    <property type="entry name" value="IF2"/>
    <property type="match status" value="1"/>
</dbReference>
<dbReference type="EMBL" id="VITR01000016">
    <property type="protein sequence ID" value="TWB36852.1"/>
    <property type="molecule type" value="Genomic_DNA"/>
</dbReference>
<feature type="binding site" evidence="9">
    <location>
        <begin position="519"/>
        <end position="522"/>
    </location>
    <ligand>
        <name>GTP</name>
        <dbReference type="ChEBI" id="CHEBI:37565"/>
    </ligand>
</feature>
<evidence type="ECO:0000256" key="11">
    <source>
        <dbReference type="RuleBase" id="RU000645"/>
    </source>
</evidence>
<dbReference type="InterPro" id="IPR027417">
    <property type="entry name" value="P-loop_NTPase"/>
</dbReference>
<evidence type="ECO:0000256" key="10">
    <source>
        <dbReference type="RuleBase" id="RU000644"/>
    </source>
</evidence>
<sequence>MTDTSDQDRKKLSLTGRGKLELKKTVDAGSVRQSFSHGRTKTVAVEVKRKRTFEQGARPGVADGGAAARAAAEGRPAQGGGRGQPARGGAPRQLTDSEREARLRALRAMGENAAHEDVVDDLQDEIIADDLVVDDAAPVETAPAPEPVVEEPANDGPLDDETLRRRELEELRMIQEEEKRVAAEAEKRRQDEENKRKEAEAARKAEEAPRAARPAAGGAATTTTTAATDAAAPRGPLTARAVDDDEEDGRRRAGPGGAAKTAKAPAPAPAKAAKGGERRRNTGKLTISQALSDEGGGQRGRSMAALRRAREREKQRLTGRQDTQKVTRDVIIPEVITVQELANRMAERGADVIKALMRMGVMATITQNIDTDTAELIVTEFGHRAHRVSEADVEVGVKGEVDRDEDLSARPPVVTVMGHVDHGKTSLLDALRHTDVASREAGGITQHIGAYQVQLASGSRITFIDTPGHAAFTEMRARGANVTDVVVLVVAADDGVMPQTVEAIQHAKAAEVPIIIAINKCDLPGAKPDRVRQELLQHGLVVEAMGGDVLDVEVSAKTGKGLDKLEENILLQAEILELKANPNRTAEGVVVEAKLERGRGSVATMLVQRGTLKVGDIVVAGSEWGRVRALVNDRGQNVDSASPATPVEVLGLNATPLAGDEFSVVESEARAREITEFRQRKKREAQVAQSARGSLEQMFKQIQAGEVKELPLVIKGDVQGSIEAISGTLEKLAGDNSEVKVRVLHSGVGAINESDVTLANASRGIIIGFNVRANPQAREMAKRDSAEIRYYSVIYDIIDDVRALLTGMLKPTLRERFLGNAQILEVFNITKVGKVGGCRVTEGIVKRGAGVRLLRDNVVIHEGTLKTLKRFKDEVKEVREGYECGMAFENYDNIQPGDVIEAYEMEEVARAL</sequence>
<dbReference type="FunFam" id="2.40.30.10:FF:000008">
    <property type="entry name" value="Translation initiation factor IF-2"/>
    <property type="match status" value="1"/>
</dbReference>
<feature type="binding site" evidence="9">
    <location>
        <begin position="418"/>
        <end position="425"/>
    </location>
    <ligand>
        <name>GTP</name>
        <dbReference type="ChEBI" id="CHEBI:37565"/>
    </ligand>
</feature>
<dbReference type="InterPro" id="IPR000795">
    <property type="entry name" value="T_Tr_GTP-bd_dom"/>
</dbReference>
<evidence type="ECO:0000256" key="12">
    <source>
        <dbReference type="SAM" id="MobiDB-lite"/>
    </source>
</evidence>
<dbReference type="Proteomes" id="UP000315751">
    <property type="component" value="Unassembled WGS sequence"/>
</dbReference>
<reference evidence="14 15" key="1">
    <citation type="submission" date="2019-06" db="EMBL/GenBank/DDBJ databases">
        <title>Genomic Encyclopedia of Type Strains, Phase IV (KMG-V): Genome sequencing to study the core and pangenomes of soil and plant-associated prokaryotes.</title>
        <authorList>
            <person name="Whitman W."/>
        </authorList>
    </citation>
    <scope>NUCLEOTIDE SEQUENCE [LARGE SCALE GENOMIC DNA]</scope>
    <source>
        <strain evidence="14 15">BR 11622</strain>
    </source>
</reference>
<dbReference type="NCBIfam" id="TIGR00231">
    <property type="entry name" value="small_GTP"/>
    <property type="match status" value="1"/>
</dbReference>
<evidence type="ECO:0000256" key="6">
    <source>
        <dbReference type="ARBA" id="ARBA00022741"/>
    </source>
</evidence>
<dbReference type="GO" id="GO:0003743">
    <property type="term" value="F:translation initiation factor activity"/>
    <property type="evidence" value="ECO:0007669"/>
    <property type="project" value="UniProtKB-UniRule"/>
</dbReference>
<comment type="caution">
    <text evidence="14">The sequence shown here is derived from an EMBL/GenBank/DDBJ whole genome shotgun (WGS) entry which is preliminary data.</text>
</comment>
<dbReference type="InterPro" id="IPR009000">
    <property type="entry name" value="Transl_B-barrel_sf"/>
</dbReference>
<dbReference type="Pfam" id="PF04760">
    <property type="entry name" value="IF2_N"/>
    <property type="match status" value="1"/>
</dbReference>
<feature type="compositionally biased region" description="Low complexity" evidence="12">
    <location>
        <begin position="211"/>
        <end position="240"/>
    </location>
</feature>
<evidence type="ECO:0000313" key="14">
    <source>
        <dbReference type="EMBL" id="TWB36852.1"/>
    </source>
</evidence>
<accession>A0A560GS71</accession>
<feature type="compositionally biased region" description="Low complexity" evidence="12">
    <location>
        <begin position="84"/>
        <end position="93"/>
    </location>
</feature>
<proteinExistence type="inferred from homology"/>
<feature type="compositionally biased region" description="Low complexity" evidence="12">
    <location>
        <begin position="56"/>
        <end position="76"/>
    </location>
</feature>
<evidence type="ECO:0000256" key="5">
    <source>
        <dbReference type="ARBA" id="ARBA00022540"/>
    </source>
</evidence>
<dbReference type="Gene3D" id="3.40.50.300">
    <property type="entry name" value="P-loop containing nucleotide triphosphate hydrolases"/>
    <property type="match status" value="1"/>
</dbReference>
<evidence type="ECO:0000256" key="2">
    <source>
        <dbReference type="ARBA" id="ARBA00007733"/>
    </source>
</evidence>
<dbReference type="CDD" id="cd03702">
    <property type="entry name" value="IF2_mtIF2_II"/>
    <property type="match status" value="1"/>
</dbReference>
<feature type="compositionally biased region" description="Low complexity" evidence="12">
    <location>
        <begin position="134"/>
        <end position="143"/>
    </location>
</feature>
<dbReference type="FunFam" id="2.40.30.10:FF:000007">
    <property type="entry name" value="Translation initiation factor IF-2"/>
    <property type="match status" value="1"/>
</dbReference>
<dbReference type="InterPro" id="IPR053905">
    <property type="entry name" value="EF-G-like_DII"/>
</dbReference>
<comment type="function">
    <text evidence="9 10">One of the essential components for the initiation of protein synthesis. Protects formylmethionyl-tRNA from spontaneous hydrolysis and promotes its binding to the 30S ribosomal subunits. Also involved in the hydrolysis of GTP during the formation of the 70S ribosomal complex.</text>
</comment>
<dbReference type="InterPro" id="IPR036925">
    <property type="entry name" value="TIF_IF2_dom3_sf"/>
</dbReference>
<dbReference type="InterPro" id="IPR004161">
    <property type="entry name" value="EFTu-like_2"/>
</dbReference>
<dbReference type="PANTHER" id="PTHR43381:SF5">
    <property type="entry name" value="TR-TYPE G DOMAIN-CONTAINING PROTEIN"/>
    <property type="match status" value="1"/>
</dbReference>
<feature type="region of interest" description="Disordered" evidence="12">
    <location>
        <begin position="134"/>
        <end position="322"/>
    </location>
</feature>
<dbReference type="InterPro" id="IPR006847">
    <property type="entry name" value="IF2_N"/>
</dbReference>
<evidence type="ECO:0000256" key="4">
    <source>
        <dbReference type="ARBA" id="ARBA00022490"/>
    </source>
</evidence>
<dbReference type="Pfam" id="PF08364">
    <property type="entry name" value="IF2_assoc"/>
    <property type="match status" value="1"/>
</dbReference>
<dbReference type="InterPro" id="IPR005225">
    <property type="entry name" value="Small_GTP-bd"/>
</dbReference>
<dbReference type="Pfam" id="PF11987">
    <property type="entry name" value="IF-2"/>
    <property type="match status" value="1"/>
</dbReference>
<evidence type="ECO:0000256" key="1">
    <source>
        <dbReference type="ARBA" id="ARBA00004496"/>
    </source>
</evidence>
<dbReference type="CDD" id="cd03692">
    <property type="entry name" value="mtIF2_IVc"/>
    <property type="match status" value="1"/>
</dbReference>
<gene>
    <name evidence="9" type="primary">infB</name>
    <name evidence="14" type="ORF">FBZ90_11675</name>
</gene>
<dbReference type="CDD" id="cd01887">
    <property type="entry name" value="IF2_eIF5B"/>
    <property type="match status" value="1"/>
</dbReference>
<evidence type="ECO:0000256" key="8">
    <source>
        <dbReference type="ARBA" id="ARBA00023134"/>
    </source>
</evidence>
<keyword evidence="8 9" id="KW-0342">GTP-binding</keyword>
<dbReference type="Pfam" id="PF22042">
    <property type="entry name" value="EF-G_D2"/>
    <property type="match status" value="1"/>
</dbReference>
<keyword evidence="5 9" id="KW-0396">Initiation factor</keyword>
<feature type="compositionally biased region" description="Acidic residues" evidence="12">
    <location>
        <begin position="148"/>
        <end position="160"/>
    </location>
</feature>
<dbReference type="InterPro" id="IPR000178">
    <property type="entry name" value="TF_IF2_bacterial-like"/>
</dbReference>
<evidence type="ECO:0000259" key="13">
    <source>
        <dbReference type="PROSITE" id="PS51722"/>
    </source>
</evidence>
<dbReference type="GO" id="GO:0003924">
    <property type="term" value="F:GTPase activity"/>
    <property type="evidence" value="ECO:0007669"/>
    <property type="project" value="UniProtKB-UniRule"/>
</dbReference>
<dbReference type="InterPro" id="IPR013575">
    <property type="entry name" value="IF2_assoc_dom_bac"/>
</dbReference>
<dbReference type="SUPFAM" id="SSF52540">
    <property type="entry name" value="P-loop containing nucleoside triphosphate hydrolases"/>
    <property type="match status" value="1"/>
</dbReference>